<dbReference type="AlphaFoldDB" id="A0A0M3DJA3"/>
<dbReference type="PATRIC" id="fig|1629550.3.peg.1099"/>
<dbReference type="Proteomes" id="UP000034407">
    <property type="component" value="Unassembled WGS sequence"/>
</dbReference>
<protein>
    <recommendedName>
        <fullName evidence="3">Transposase</fullName>
    </recommendedName>
</protein>
<sequence>MNNLNLDEYVTTNQFNNMCLKERVDVVNEMLEYYDVKTISNCLGIDVGFLFWLFNYRLEGNKFVEKK</sequence>
<keyword evidence="2" id="KW-1185">Reference proteome</keyword>
<proteinExistence type="predicted"/>
<name>A0A0M3DJA3_9FIRM</name>
<evidence type="ECO:0008006" key="3">
    <source>
        <dbReference type="Google" id="ProtNLM"/>
    </source>
</evidence>
<evidence type="ECO:0000313" key="1">
    <source>
        <dbReference type="EMBL" id="KKY01519.1"/>
    </source>
</evidence>
<organism evidence="1 2">
    <name type="scientific">Paraclostridium benzoelyticum</name>
    <dbReference type="NCBI Taxonomy" id="1629550"/>
    <lineage>
        <taxon>Bacteria</taxon>
        <taxon>Bacillati</taxon>
        <taxon>Bacillota</taxon>
        <taxon>Clostridia</taxon>
        <taxon>Peptostreptococcales</taxon>
        <taxon>Peptostreptococcaceae</taxon>
        <taxon>Paraclostridium</taxon>
    </lineage>
</organism>
<comment type="caution">
    <text evidence="1">The sequence shown here is derived from an EMBL/GenBank/DDBJ whole genome shotgun (WGS) entry which is preliminary data.</text>
</comment>
<evidence type="ECO:0000313" key="2">
    <source>
        <dbReference type="Proteomes" id="UP000034407"/>
    </source>
</evidence>
<gene>
    <name evidence="1" type="ORF">VN21_08300</name>
</gene>
<dbReference type="RefSeq" id="WP_025163163.1">
    <property type="nucleotide sequence ID" value="NZ_LBBT01000179.1"/>
</dbReference>
<dbReference type="EMBL" id="LBBT01000179">
    <property type="protein sequence ID" value="KKY01519.1"/>
    <property type="molecule type" value="Genomic_DNA"/>
</dbReference>
<reference evidence="1 2" key="1">
    <citation type="submission" date="2015-04" db="EMBL/GenBank/DDBJ databases">
        <title>Microcin producing Clostridium sp. JC272T.</title>
        <authorList>
            <person name="Jyothsna T."/>
            <person name="Sasikala C."/>
            <person name="Ramana C."/>
        </authorList>
    </citation>
    <scope>NUCLEOTIDE SEQUENCE [LARGE SCALE GENOMIC DNA]</scope>
    <source>
        <strain evidence="1 2">JC272</strain>
    </source>
</reference>
<accession>A0A0M3DJA3</accession>